<dbReference type="PATRIC" id="fig|883111.3.peg.293"/>
<evidence type="ECO:0000259" key="1">
    <source>
        <dbReference type="Pfam" id="PF18765"/>
    </source>
</evidence>
<organism evidence="2 3">
    <name type="scientific">Facklamia hominis CCUG 36813</name>
    <dbReference type="NCBI Taxonomy" id="883111"/>
    <lineage>
        <taxon>Bacteria</taxon>
        <taxon>Bacillati</taxon>
        <taxon>Bacillota</taxon>
        <taxon>Bacilli</taxon>
        <taxon>Lactobacillales</taxon>
        <taxon>Aerococcaceae</taxon>
        <taxon>Facklamia</taxon>
    </lineage>
</organism>
<gene>
    <name evidence="2" type="ORF">HMPREF9706_00295</name>
</gene>
<evidence type="ECO:0000313" key="3">
    <source>
        <dbReference type="Proteomes" id="UP000004465"/>
    </source>
</evidence>
<dbReference type="HOGENOM" id="CLU_174634_0_0_9"/>
<dbReference type="Pfam" id="PF18765">
    <property type="entry name" value="Polbeta"/>
    <property type="match status" value="1"/>
</dbReference>
<dbReference type="AlphaFoldDB" id="K1LVZ6"/>
<proteinExistence type="predicted"/>
<dbReference type="Gene3D" id="3.30.460.10">
    <property type="entry name" value="Beta Polymerase, domain 2"/>
    <property type="match status" value="1"/>
</dbReference>
<dbReference type="InterPro" id="IPR043519">
    <property type="entry name" value="NT_sf"/>
</dbReference>
<dbReference type="EMBL" id="AGZD01000001">
    <property type="protein sequence ID" value="EKB56312.1"/>
    <property type="molecule type" value="Genomic_DNA"/>
</dbReference>
<feature type="domain" description="Polymerase beta nucleotidyltransferase" evidence="1">
    <location>
        <begin position="17"/>
        <end position="87"/>
    </location>
</feature>
<sequence>MCMSRNLDKTNIINNISENINIFQSFDKVYIFGSILNPEKDSNDIDLLLLYRDYSDDIKENINAITDILQLQTSYIIDITALSTDEENEVNFIEKLNNRYLCVK</sequence>
<dbReference type="Proteomes" id="UP000004465">
    <property type="component" value="Unassembled WGS sequence"/>
</dbReference>
<evidence type="ECO:0000313" key="2">
    <source>
        <dbReference type="EMBL" id="EKB56312.1"/>
    </source>
</evidence>
<dbReference type="InterPro" id="IPR041633">
    <property type="entry name" value="Polbeta"/>
</dbReference>
<keyword evidence="3" id="KW-1185">Reference proteome</keyword>
<accession>K1LVZ6</accession>
<protein>
    <recommendedName>
        <fullName evidence="1">Polymerase beta nucleotidyltransferase domain-containing protein</fullName>
    </recommendedName>
</protein>
<reference evidence="2 3" key="1">
    <citation type="submission" date="2012-07" db="EMBL/GenBank/DDBJ databases">
        <title>The Genome Sequence of Facklamia hominis CCUG 36813.</title>
        <authorList>
            <consortium name="The Broad Institute Genome Sequencing Platform"/>
            <person name="Earl A."/>
            <person name="Ward D."/>
            <person name="Feldgarden M."/>
            <person name="Gevers D."/>
            <person name="Huys G."/>
            <person name="Walker B."/>
            <person name="Young S.K."/>
            <person name="Zeng Q."/>
            <person name="Gargeya S."/>
            <person name="Fitzgerald M."/>
            <person name="Haas B."/>
            <person name="Abouelleil A."/>
            <person name="Alvarado L."/>
            <person name="Arachchi H.M."/>
            <person name="Berlin A.M."/>
            <person name="Chapman S.B."/>
            <person name="Goldberg J."/>
            <person name="Griggs A."/>
            <person name="Gujja S."/>
            <person name="Hansen M."/>
            <person name="Howarth C."/>
            <person name="Imamovic A."/>
            <person name="Larimer J."/>
            <person name="McCowen C."/>
            <person name="Montmayeur A."/>
            <person name="Murphy C."/>
            <person name="Neiman D."/>
            <person name="Pearson M."/>
            <person name="Priest M."/>
            <person name="Roberts A."/>
            <person name="Saif S."/>
            <person name="Shea T."/>
            <person name="Sisk P."/>
            <person name="Sykes S."/>
            <person name="Wortman J."/>
            <person name="Nusbaum C."/>
            <person name="Birren B."/>
        </authorList>
    </citation>
    <scope>NUCLEOTIDE SEQUENCE [LARGE SCALE GENOMIC DNA]</scope>
    <source>
        <strain evidence="2 3">CCUG 36813</strain>
    </source>
</reference>
<dbReference type="STRING" id="883111.HMPREF9706_00295"/>
<name>K1LVZ6_9LACT</name>
<comment type="caution">
    <text evidence="2">The sequence shown here is derived from an EMBL/GenBank/DDBJ whole genome shotgun (WGS) entry which is preliminary data.</text>
</comment>
<dbReference type="SUPFAM" id="SSF81301">
    <property type="entry name" value="Nucleotidyltransferase"/>
    <property type="match status" value="1"/>
</dbReference>